<dbReference type="InterPro" id="IPR001054">
    <property type="entry name" value="A/G_cyclase"/>
</dbReference>
<protein>
    <submittedName>
        <fullName evidence="3">Putative adenylate cyclase 3</fullName>
    </submittedName>
</protein>
<dbReference type="PROSITE" id="PS50125">
    <property type="entry name" value="GUANYLATE_CYCLASE_2"/>
    <property type="match status" value="1"/>
</dbReference>
<dbReference type="RefSeq" id="WP_151117255.1">
    <property type="nucleotide sequence ID" value="NZ_CP042582.1"/>
</dbReference>
<dbReference type="EMBL" id="CP042582">
    <property type="protein sequence ID" value="QEX22147.1"/>
    <property type="molecule type" value="Genomic_DNA"/>
</dbReference>
<dbReference type="SUPFAM" id="SSF48452">
    <property type="entry name" value="TPR-like"/>
    <property type="match status" value="1"/>
</dbReference>
<dbReference type="InterPro" id="IPR011990">
    <property type="entry name" value="TPR-like_helical_dom_sf"/>
</dbReference>
<reference evidence="3 4" key="1">
    <citation type="submission" date="2019-08" db="EMBL/GenBank/DDBJ databases">
        <title>Hyperibacter terrae gen. nov., sp. nov. and Hyperibacter viscosus sp. nov., two new members in the family Rhodospirillaceae isolated from the rhizosphere of Hypericum perforatum.</title>
        <authorList>
            <person name="Noviana Z."/>
        </authorList>
    </citation>
    <scope>NUCLEOTIDE SEQUENCE [LARGE SCALE GENOMIC DNA]</scope>
    <source>
        <strain evidence="3 4">R5959</strain>
    </source>
</reference>
<dbReference type="InterPro" id="IPR029787">
    <property type="entry name" value="Nucleotide_cyclase"/>
</dbReference>
<dbReference type="CDD" id="cd07302">
    <property type="entry name" value="CHD"/>
    <property type="match status" value="1"/>
</dbReference>
<evidence type="ECO:0000313" key="3">
    <source>
        <dbReference type="EMBL" id="QEX22147.1"/>
    </source>
</evidence>
<proteinExistence type="predicted"/>
<dbReference type="SMART" id="SM00028">
    <property type="entry name" value="TPR"/>
    <property type="match status" value="4"/>
</dbReference>
<dbReference type="GO" id="GO:0004016">
    <property type="term" value="F:adenylate cyclase activity"/>
    <property type="evidence" value="ECO:0007669"/>
    <property type="project" value="UniProtKB-ARBA"/>
</dbReference>
<dbReference type="Gene3D" id="1.25.40.10">
    <property type="entry name" value="Tetratricopeptide repeat domain"/>
    <property type="match status" value="2"/>
</dbReference>
<gene>
    <name evidence="3" type="primary">cya3</name>
    <name evidence="3" type="ORF">FRZ61_20770</name>
</gene>
<dbReference type="Gene3D" id="3.40.50.10070">
    <property type="entry name" value="TolB, N-terminal domain"/>
    <property type="match status" value="1"/>
</dbReference>
<dbReference type="OrthoDB" id="5452175at2"/>
<dbReference type="PANTHER" id="PTHR43081">
    <property type="entry name" value="ADENYLATE CYCLASE, TERMINAL-DIFFERENTIATION SPECIFIC-RELATED"/>
    <property type="match status" value="1"/>
</dbReference>
<keyword evidence="4" id="KW-1185">Reference proteome</keyword>
<dbReference type="Gene3D" id="3.30.70.1230">
    <property type="entry name" value="Nucleotide cyclase"/>
    <property type="match status" value="1"/>
</dbReference>
<dbReference type="GO" id="GO:0035556">
    <property type="term" value="P:intracellular signal transduction"/>
    <property type="evidence" value="ECO:0007669"/>
    <property type="project" value="InterPro"/>
</dbReference>
<organism evidence="3 4">
    <name type="scientific">Hypericibacter adhaerens</name>
    <dbReference type="NCBI Taxonomy" id="2602016"/>
    <lineage>
        <taxon>Bacteria</taxon>
        <taxon>Pseudomonadati</taxon>
        <taxon>Pseudomonadota</taxon>
        <taxon>Alphaproteobacteria</taxon>
        <taxon>Rhodospirillales</taxon>
        <taxon>Dongiaceae</taxon>
        <taxon>Hypericibacter</taxon>
    </lineage>
</organism>
<dbReference type="Pfam" id="PF00515">
    <property type="entry name" value="TPR_1"/>
    <property type="match status" value="1"/>
</dbReference>
<dbReference type="SUPFAM" id="SSF52964">
    <property type="entry name" value="TolB, N-terminal domain"/>
    <property type="match status" value="1"/>
</dbReference>
<accession>A0A5J6MYG8</accession>
<dbReference type="KEGG" id="hadh:FRZ61_20770"/>
<evidence type="ECO:0000256" key="1">
    <source>
        <dbReference type="PROSITE-ProRule" id="PRU00339"/>
    </source>
</evidence>
<name>A0A5J6MYG8_9PROT</name>
<dbReference type="GO" id="GO:0006171">
    <property type="term" value="P:cAMP biosynthetic process"/>
    <property type="evidence" value="ECO:0007669"/>
    <property type="project" value="TreeGrafter"/>
</dbReference>
<dbReference type="InterPro" id="IPR050697">
    <property type="entry name" value="Adenylyl/Guanylyl_Cyclase_3/4"/>
</dbReference>
<dbReference type="PANTHER" id="PTHR43081:SF19">
    <property type="entry name" value="PH-SENSITIVE ADENYLATE CYCLASE RV1264"/>
    <property type="match status" value="1"/>
</dbReference>
<dbReference type="PROSITE" id="PS50005">
    <property type="entry name" value="TPR"/>
    <property type="match status" value="1"/>
</dbReference>
<dbReference type="AlphaFoldDB" id="A0A5J6MYG8"/>
<dbReference type="InterPro" id="IPR019734">
    <property type="entry name" value="TPR_rpt"/>
</dbReference>
<dbReference type="Proteomes" id="UP000325797">
    <property type="component" value="Chromosome"/>
</dbReference>
<feature type="repeat" description="TPR" evidence="1">
    <location>
        <begin position="419"/>
        <end position="452"/>
    </location>
</feature>
<keyword evidence="1" id="KW-0802">TPR repeat</keyword>
<feature type="domain" description="Guanylate cyclase" evidence="2">
    <location>
        <begin position="12"/>
        <end position="127"/>
    </location>
</feature>
<evidence type="ECO:0000313" key="4">
    <source>
        <dbReference type="Proteomes" id="UP000325797"/>
    </source>
</evidence>
<dbReference type="SUPFAM" id="SSF55073">
    <property type="entry name" value="Nucleotide cyclase"/>
    <property type="match status" value="1"/>
</dbReference>
<evidence type="ECO:0000259" key="2">
    <source>
        <dbReference type="PROSITE" id="PS50125"/>
    </source>
</evidence>
<sequence length="588" mass="64337">MSPDTKRRRLAAILAADIAGYARMMRADEEGTHRRLQAMQKHVVGPAIALHQGRLIRTMGDGMLIEFASAVVAVRCATTILSEAAVRNREQPRDRRFDYRMGIDLGEVTAEEDDVFGECLDIAGRLERLAEPGSLLISGAVHEQARGRLAYEFQDMGFRELKDFGPVQAYRVDAGQSPGTTEAAEPESLTLPDNPSIAVLPFVNLGSEPDQDHFADGLTEDIITGLSRVSQLFVIAHSSMLTYRDKLPDVQRIGRELGIGYLLEGSVRRAGHRLRISCQLIEVATRNHIWAERYDRPLADFFELQDEITRSVVASIKTQVILKEGQAAERRPVSDLGLWDLLKRAWRRLYDATPESLAEAETLTRQAIREDPSCAVAYWILSDAILHQALVGTPEGLPAAALQAQELARHAISLDENDENAHSALGIACLNLGLHDEAVAACRRALEINPNCTVAMGLLGSSLIYSGQPDEGIGYSELAIRASPRDPNNFFRYSDIAGGHFAAGRYPAAIDNAQRAIRLKPGYFEGYVVAAAAQALLGDLKAASQTAGEARRQIPDLTIAGAAATYMFRDPADLDRLKRGLRLAGVPE</sequence>